<reference evidence="1" key="1">
    <citation type="submission" date="2021-02" db="EMBL/GenBank/DDBJ databases">
        <authorList>
            <person name="Syme A R."/>
            <person name="Syme A R."/>
            <person name="Moolhuijzen P."/>
        </authorList>
    </citation>
    <scope>NUCLEOTIDE SEQUENCE</scope>
    <source>
        <strain evidence="1">W1-1</strain>
    </source>
</reference>
<evidence type="ECO:0000313" key="2">
    <source>
        <dbReference type="Proteomes" id="UP000472372"/>
    </source>
</evidence>
<name>A0A6S6VV27_9PLEO</name>
<dbReference type="PANTHER" id="PTHR48219">
    <property type="entry name" value="VACUOLAR PROTEIN SORTING-ASSOCIATED PROTEIN 62-RELATED"/>
    <property type="match status" value="1"/>
</dbReference>
<accession>A0A6S6VV27</accession>
<dbReference type="SUPFAM" id="SSF56973">
    <property type="entry name" value="Aerolisin/ETX pore-forming domain"/>
    <property type="match status" value="1"/>
</dbReference>
<protein>
    <submittedName>
        <fullName evidence="1">DUF946 domain-containing protein</fullName>
    </submittedName>
</protein>
<gene>
    <name evidence="1" type="ORF">PTTW11_01545</name>
</gene>
<dbReference type="Pfam" id="PF06101">
    <property type="entry name" value="Vps62"/>
    <property type="match status" value="1"/>
</dbReference>
<dbReference type="Proteomes" id="UP000472372">
    <property type="component" value="Chromosome 2"/>
</dbReference>
<sequence>MAEIVPLNKTLEYGDLVVTMTSDWDWRYKDTGTGAHRAIDVYHARGQDYNTLRPLGSFAGSKYYNGLNGKQGTLLVGSVQGKSAVAEPVGYTLMWNDKKSKGDFDGAFWRPTAPNGYVALGDICTGSYNTPSLDQIWCVREDLVMGSEFRKSNIWDDAGSGATMFASVWAIESPIIGSAGSDKLPVLVDTFRLGPSDHYEIPPIGLAKVLALPCPNNFKQFDSKPPVFTKDTLPSQNDIFYEQPQAEVILPYTAFFKSDDRPSLGNIVNPFVSLSRRTAWQVYVKHVNDSAGTITDTKKITKGVSKTEAEEMSHSAGVEISASVGIKGFGASMSLNYQFSYKSSVSLTEYEEATREQGFTVPPYHATVFLTKQVWIKARRDDGSVTLHELGYNSDEDIHLVGIDLR</sequence>
<proteinExistence type="predicted"/>
<dbReference type="AlphaFoldDB" id="A0A6S6VV27"/>
<dbReference type="EMBL" id="HG992978">
    <property type="protein sequence ID" value="CAE7007426.1"/>
    <property type="molecule type" value="Genomic_DNA"/>
</dbReference>
<evidence type="ECO:0000313" key="1">
    <source>
        <dbReference type="EMBL" id="CAE7007426.1"/>
    </source>
</evidence>
<dbReference type="InterPro" id="IPR009291">
    <property type="entry name" value="Vps62"/>
</dbReference>
<dbReference type="PANTHER" id="PTHR48219:SF2">
    <property type="entry name" value="VACUOLAR PROTEIN SORTING-ASSOCIATED PROTEIN 62"/>
    <property type="match status" value="1"/>
</dbReference>
<organism evidence="1 2">
    <name type="scientific">Pyrenophora teres f. teres</name>
    <dbReference type="NCBI Taxonomy" id="97479"/>
    <lineage>
        <taxon>Eukaryota</taxon>
        <taxon>Fungi</taxon>
        <taxon>Dikarya</taxon>
        <taxon>Ascomycota</taxon>
        <taxon>Pezizomycotina</taxon>
        <taxon>Dothideomycetes</taxon>
        <taxon>Pleosporomycetidae</taxon>
        <taxon>Pleosporales</taxon>
        <taxon>Pleosporineae</taxon>
        <taxon>Pleosporaceae</taxon>
        <taxon>Pyrenophora</taxon>
    </lineage>
</organism>